<reference evidence="1" key="1">
    <citation type="journal article" date="2023" name="Insect Mol. Biol.">
        <title>Genome sequencing provides insights into the evolution of gene families encoding plant cell wall-degrading enzymes in longhorned beetles.</title>
        <authorList>
            <person name="Shin N.R."/>
            <person name="Okamura Y."/>
            <person name="Kirsch R."/>
            <person name="Pauchet Y."/>
        </authorList>
    </citation>
    <scope>NUCLEOTIDE SEQUENCE</scope>
    <source>
        <strain evidence="1">RBIC_L_NR</strain>
    </source>
</reference>
<evidence type="ECO:0000313" key="2">
    <source>
        <dbReference type="Proteomes" id="UP001162156"/>
    </source>
</evidence>
<organism evidence="1 2">
    <name type="scientific">Rhamnusium bicolor</name>
    <dbReference type="NCBI Taxonomy" id="1586634"/>
    <lineage>
        <taxon>Eukaryota</taxon>
        <taxon>Metazoa</taxon>
        <taxon>Ecdysozoa</taxon>
        <taxon>Arthropoda</taxon>
        <taxon>Hexapoda</taxon>
        <taxon>Insecta</taxon>
        <taxon>Pterygota</taxon>
        <taxon>Neoptera</taxon>
        <taxon>Endopterygota</taxon>
        <taxon>Coleoptera</taxon>
        <taxon>Polyphaga</taxon>
        <taxon>Cucujiformia</taxon>
        <taxon>Chrysomeloidea</taxon>
        <taxon>Cerambycidae</taxon>
        <taxon>Lepturinae</taxon>
        <taxon>Rhagiini</taxon>
        <taxon>Rhamnusium</taxon>
    </lineage>
</organism>
<proteinExistence type="predicted"/>
<name>A0AAV8ZID5_9CUCU</name>
<protein>
    <submittedName>
        <fullName evidence="1">Uncharacterized protein</fullName>
    </submittedName>
</protein>
<comment type="caution">
    <text evidence="1">The sequence shown here is derived from an EMBL/GenBank/DDBJ whole genome shotgun (WGS) entry which is preliminary data.</text>
</comment>
<gene>
    <name evidence="1" type="ORF">NQ314_004906</name>
</gene>
<dbReference type="EMBL" id="JANEYF010001349">
    <property type="protein sequence ID" value="KAJ8964447.1"/>
    <property type="molecule type" value="Genomic_DNA"/>
</dbReference>
<dbReference type="Proteomes" id="UP001162156">
    <property type="component" value="Unassembled WGS sequence"/>
</dbReference>
<accession>A0AAV8ZID5</accession>
<dbReference type="AlphaFoldDB" id="A0AAV8ZID5"/>
<sequence length="179" mass="20951">MKWSSRSCVQQKHYICHTKLKVVGNKGKKKLRRQYNADKYNKLNEIPVPTIPDYLSNSSIPLKANIPISYKVEINNSLNDQALFAESSPELVRKVKKNKRKRKTKKYRQLGQLKQNATKDGSKLLDNVKNTKYKGNVSDNGKPTSIQHIRWRTYKKELKQANPLYPKTIVEEYNYVKER</sequence>
<keyword evidence="2" id="KW-1185">Reference proteome</keyword>
<evidence type="ECO:0000313" key="1">
    <source>
        <dbReference type="EMBL" id="KAJ8964447.1"/>
    </source>
</evidence>